<sequence>MADDTQASDAYGADSIKVLKGLEAVRKRPGMYIGDTDDGSGLHHMVYEVVDNGIDEALAGHADLVLVKIHPDSSVSVSDNGRGIPVDMHTGEGVSAAEVIMTQLHAGGKFDQNSYKVSGGLHGVGVSVVNALSDWLELRIWRNGKEHYARFEGGFTVEHLRVVGDANGRKGTEVRFLASTETFSNLDYSFESLEKRLRELAFLNSGVRIVLEDERPAEPLKVELLYEGGVREFVKYVDRHKSPAMAEPIYVDGERDDIGVEVAMWWNDSYHETVLPFTNNIPQRDGGSHLSGFRAALTRTIQKYAQDSGIAKKEKVSFTGDDAREGLTCVLSVKVPDPKFSSQTKDKLVSSEVRPAVESLVSEKLSEWFEENPNEARVIVGKIVEAARAREAARKARELTRRKTAMDVNFLAGKLKDCSEKDASRTELFLVEGDSAGGSAQTGRDRGTQAILPLRGKILNVERARFDRMLSSQEIGNLVMALGTGIGRDEFDITKLRYHKVIIMTDADVDGAHIRTLLLTFFYRQMPELIEKGHLYIAQPPLYKVARGKSEVYLKDHPALEEYLIAQGTEGAVLRLGNGEEITSQDLARVVKEARQLKRVLEAFPTHYPRHILEQAAIAGAFVPGAVEADLQGVADTVAERLNRIALEYERGWQGRITQDHGIRLARILRGVEEVRTLDGPMLRSGEARKTGKFTQSLQDTYGDPATLLRKDRTQAIYGPLALLQAILDEGEKGLTLQRYKGLGEMNPNQLWETTLDPDARTLFQVRVEDMAEADDLFTKLMGDVVEPRREFIQKNALSVENLDF</sequence>
<keyword evidence="6 11" id="KW-0067">ATP-binding</keyword>
<dbReference type="FunFam" id="3.40.50.670:FF:000001">
    <property type="entry name" value="DNA topoisomerase 2"/>
    <property type="match status" value="1"/>
</dbReference>
<dbReference type="InterPro" id="IPR013759">
    <property type="entry name" value="Topo_IIA_B_C"/>
</dbReference>
<dbReference type="GO" id="GO:0006265">
    <property type="term" value="P:DNA topological change"/>
    <property type="evidence" value="ECO:0007669"/>
    <property type="project" value="UniProtKB-UniRule"/>
</dbReference>
<feature type="binding site" evidence="11">
    <location>
        <position position="506"/>
    </location>
    <ligand>
        <name>Mg(2+)</name>
        <dbReference type="ChEBI" id="CHEBI:18420"/>
        <label>1</label>
        <note>catalytic</note>
    </ligand>
</feature>
<protein>
    <recommendedName>
        <fullName evidence="11">DNA gyrase subunit B</fullName>
        <ecNumber evidence="11">5.6.2.2</ecNumber>
    </recommendedName>
</protein>
<dbReference type="InterPro" id="IPR013760">
    <property type="entry name" value="Topo_IIA-like_dom_sf"/>
</dbReference>
<keyword evidence="9" id="KW-0238">DNA-binding</keyword>
<dbReference type="GO" id="GO:0003677">
    <property type="term" value="F:DNA binding"/>
    <property type="evidence" value="ECO:0007669"/>
    <property type="project" value="UniProtKB-KW"/>
</dbReference>
<comment type="similarity">
    <text evidence="2 11">Belongs to the type II topoisomerase GyrB family.</text>
</comment>
<dbReference type="AlphaFoldDB" id="A0A1H8USM0"/>
<proteinExistence type="inferred from homology"/>
<dbReference type="SUPFAM" id="SSF54211">
    <property type="entry name" value="Ribosomal protein S5 domain 2-like"/>
    <property type="match status" value="1"/>
</dbReference>
<keyword evidence="14" id="KW-1185">Reference proteome</keyword>
<dbReference type="GO" id="GO:0046872">
    <property type="term" value="F:metal ion binding"/>
    <property type="evidence" value="ECO:0007669"/>
    <property type="project" value="UniProtKB-KW"/>
</dbReference>
<dbReference type="PRINTS" id="PR01159">
    <property type="entry name" value="DNAGYRASEB"/>
</dbReference>
<dbReference type="FunFam" id="3.30.230.10:FF:000005">
    <property type="entry name" value="DNA gyrase subunit B"/>
    <property type="match status" value="1"/>
</dbReference>
<feature type="binding site" evidence="11">
    <location>
        <position position="508"/>
    </location>
    <ligand>
        <name>Mg(2+)</name>
        <dbReference type="ChEBI" id="CHEBI:18420"/>
        <label>2</label>
    </ligand>
</feature>
<dbReference type="Proteomes" id="UP000198893">
    <property type="component" value="Unassembled WGS sequence"/>
</dbReference>
<dbReference type="STRING" id="569882.SAMN04490248_12214"/>
<dbReference type="SUPFAM" id="SSF55874">
    <property type="entry name" value="ATPase domain of HSP90 chaperone/DNA topoisomerase II/histidine kinase"/>
    <property type="match status" value="1"/>
</dbReference>
<dbReference type="PROSITE" id="PS50880">
    <property type="entry name" value="TOPRIM"/>
    <property type="match status" value="1"/>
</dbReference>
<feature type="binding site" evidence="11">
    <location>
        <position position="432"/>
    </location>
    <ligand>
        <name>Mg(2+)</name>
        <dbReference type="ChEBI" id="CHEBI:18420"/>
        <label>1</label>
        <note>catalytic</note>
    </ligand>
</feature>
<name>A0A1H8USM0_9RHOB</name>
<comment type="cofactor">
    <cofactor evidence="11">
        <name>Mg(2+)</name>
        <dbReference type="ChEBI" id="CHEBI:18420"/>
    </cofactor>
    <cofactor evidence="11">
        <name>Mn(2+)</name>
        <dbReference type="ChEBI" id="CHEBI:29035"/>
    </cofactor>
    <cofactor evidence="11">
        <name>Ca(2+)</name>
        <dbReference type="ChEBI" id="CHEBI:29108"/>
    </cofactor>
    <text evidence="11">Binds two Mg(2+) per subunit. The magnesium ions form salt bridges with both the protein and the DNA. Can also accept other divalent metal cations, such as Mn(2+) or Ca(2+).</text>
</comment>
<dbReference type="Pfam" id="PF02518">
    <property type="entry name" value="HATPase_c"/>
    <property type="match status" value="1"/>
</dbReference>
<dbReference type="GO" id="GO:0006261">
    <property type="term" value="P:DNA-templated DNA replication"/>
    <property type="evidence" value="ECO:0007669"/>
    <property type="project" value="UniProtKB-UniRule"/>
</dbReference>
<dbReference type="EMBL" id="FODS01000022">
    <property type="protein sequence ID" value="SEP06116.1"/>
    <property type="molecule type" value="Genomic_DNA"/>
</dbReference>
<keyword evidence="3 11" id="KW-0963">Cytoplasm</keyword>
<dbReference type="InterPro" id="IPR014721">
    <property type="entry name" value="Ribsml_uS5_D2-typ_fold_subgr"/>
</dbReference>
<accession>A0A1H8USM0</accession>
<dbReference type="InterPro" id="IPR000565">
    <property type="entry name" value="Topo_IIA_B"/>
</dbReference>
<dbReference type="NCBIfam" id="NF011501">
    <property type="entry name" value="PRK14939.1"/>
    <property type="match status" value="1"/>
</dbReference>
<evidence type="ECO:0000256" key="8">
    <source>
        <dbReference type="ARBA" id="ARBA00023029"/>
    </source>
</evidence>
<dbReference type="GO" id="GO:0005524">
    <property type="term" value="F:ATP binding"/>
    <property type="evidence" value="ECO:0007669"/>
    <property type="project" value="UniProtKB-UniRule"/>
</dbReference>
<feature type="domain" description="Toprim" evidence="12">
    <location>
        <begin position="426"/>
        <end position="541"/>
    </location>
</feature>
<evidence type="ECO:0000256" key="5">
    <source>
        <dbReference type="ARBA" id="ARBA00022741"/>
    </source>
</evidence>
<dbReference type="Pfam" id="PF00986">
    <property type="entry name" value="DNA_gyraseB_C"/>
    <property type="match status" value="1"/>
</dbReference>
<feature type="binding site" evidence="11">
    <location>
        <position position="506"/>
    </location>
    <ligand>
        <name>Mg(2+)</name>
        <dbReference type="ChEBI" id="CHEBI:18420"/>
        <label>2</label>
    </ligand>
</feature>
<keyword evidence="10 11" id="KW-0413">Isomerase</keyword>
<dbReference type="InterPro" id="IPR020568">
    <property type="entry name" value="Ribosomal_Su5_D2-typ_SF"/>
</dbReference>
<dbReference type="Pfam" id="PF01751">
    <property type="entry name" value="Toprim"/>
    <property type="match status" value="1"/>
</dbReference>
<dbReference type="PANTHER" id="PTHR45866">
    <property type="entry name" value="DNA GYRASE/TOPOISOMERASE SUBUNIT B"/>
    <property type="match status" value="1"/>
</dbReference>
<keyword evidence="7 11" id="KW-0460">Magnesium</keyword>
<dbReference type="HAMAP" id="MF_01898">
    <property type="entry name" value="GyrB"/>
    <property type="match status" value="1"/>
</dbReference>
<dbReference type="GO" id="GO:0003918">
    <property type="term" value="F:DNA topoisomerase type II (double strand cut, ATP-hydrolyzing) activity"/>
    <property type="evidence" value="ECO:0007669"/>
    <property type="project" value="UniProtKB-UniRule"/>
</dbReference>
<dbReference type="InterPro" id="IPR001241">
    <property type="entry name" value="Topo_IIA"/>
</dbReference>
<evidence type="ECO:0000256" key="6">
    <source>
        <dbReference type="ARBA" id="ARBA00022840"/>
    </source>
</evidence>
<dbReference type="CDD" id="cd03366">
    <property type="entry name" value="TOPRIM_TopoIIA_GyrB"/>
    <property type="match status" value="1"/>
</dbReference>
<dbReference type="SMART" id="SM00433">
    <property type="entry name" value="TOP2c"/>
    <property type="match status" value="1"/>
</dbReference>
<evidence type="ECO:0000313" key="13">
    <source>
        <dbReference type="EMBL" id="SEP06116.1"/>
    </source>
</evidence>
<evidence type="ECO:0000256" key="9">
    <source>
        <dbReference type="ARBA" id="ARBA00023125"/>
    </source>
</evidence>
<dbReference type="PANTHER" id="PTHR45866:SF1">
    <property type="entry name" value="DNA GYRASE SUBUNIT B, MITOCHONDRIAL"/>
    <property type="match status" value="1"/>
</dbReference>
<keyword evidence="5 11" id="KW-0547">Nucleotide-binding</keyword>
<comment type="miscellaneous">
    <text evidence="11">Few gyrases are as efficient as E.coli at forming negative supercoils. Not all organisms have 2 type II topoisomerases; in organisms with a single type II topoisomerase this enzyme also has to decatenate newly replicated chromosomes.</text>
</comment>
<keyword evidence="8 11" id="KW-0799">Topoisomerase</keyword>
<evidence type="ECO:0000256" key="10">
    <source>
        <dbReference type="ARBA" id="ARBA00023235"/>
    </source>
</evidence>
<dbReference type="CDD" id="cd00822">
    <property type="entry name" value="TopoII_Trans_DNA_gyrase"/>
    <property type="match status" value="1"/>
</dbReference>
<dbReference type="InterPro" id="IPR003594">
    <property type="entry name" value="HATPase_dom"/>
</dbReference>
<evidence type="ECO:0000256" key="2">
    <source>
        <dbReference type="ARBA" id="ARBA00010708"/>
    </source>
</evidence>
<evidence type="ECO:0000256" key="4">
    <source>
        <dbReference type="ARBA" id="ARBA00022723"/>
    </source>
</evidence>
<comment type="subcellular location">
    <subcellularLocation>
        <location evidence="11">Cytoplasm</location>
    </subcellularLocation>
</comment>
<dbReference type="InterPro" id="IPR018522">
    <property type="entry name" value="TopoIIA_CS"/>
</dbReference>
<dbReference type="InterPro" id="IPR034160">
    <property type="entry name" value="TOPRIM_GyrB"/>
</dbReference>
<dbReference type="GO" id="GO:0005737">
    <property type="term" value="C:cytoplasm"/>
    <property type="evidence" value="ECO:0007669"/>
    <property type="project" value="UniProtKB-SubCell"/>
</dbReference>
<reference evidence="13 14" key="1">
    <citation type="submission" date="2016-10" db="EMBL/GenBank/DDBJ databases">
        <authorList>
            <person name="de Groot N.N."/>
        </authorList>
    </citation>
    <scope>NUCLEOTIDE SEQUENCE [LARGE SCALE GENOMIC DNA]</scope>
    <source>
        <strain evidence="13 14">DSM 27842</strain>
    </source>
</reference>
<organism evidence="13 14">
    <name type="scientific">Salinihabitans flavidus</name>
    <dbReference type="NCBI Taxonomy" id="569882"/>
    <lineage>
        <taxon>Bacteria</taxon>
        <taxon>Pseudomonadati</taxon>
        <taxon>Pseudomonadota</taxon>
        <taxon>Alphaproteobacteria</taxon>
        <taxon>Rhodobacterales</taxon>
        <taxon>Roseobacteraceae</taxon>
        <taxon>Salinihabitans</taxon>
    </lineage>
</organism>
<dbReference type="RefSeq" id="WP_093119783.1">
    <property type="nucleotide sequence ID" value="NZ_FODS01000022.1"/>
</dbReference>
<dbReference type="EC" id="5.6.2.2" evidence="11"/>
<dbReference type="OrthoDB" id="9802808at2"/>
<dbReference type="NCBIfam" id="NF004189">
    <property type="entry name" value="PRK05644.1"/>
    <property type="match status" value="1"/>
</dbReference>
<dbReference type="InterPro" id="IPR049353">
    <property type="entry name" value="GyrB_hook"/>
</dbReference>
<dbReference type="InterPro" id="IPR006171">
    <property type="entry name" value="TOPRIM_dom"/>
</dbReference>
<comment type="catalytic activity">
    <reaction evidence="1 11">
        <text>ATP-dependent breakage, passage and rejoining of double-stranded DNA.</text>
        <dbReference type="EC" id="5.6.2.2"/>
    </reaction>
</comment>
<dbReference type="Pfam" id="PF00204">
    <property type="entry name" value="DNA_gyraseB"/>
    <property type="match status" value="1"/>
</dbReference>
<dbReference type="Gene3D" id="3.30.230.10">
    <property type="match status" value="1"/>
</dbReference>
<evidence type="ECO:0000313" key="14">
    <source>
        <dbReference type="Proteomes" id="UP000198893"/>
    </source>
</evidence>
<evidence type="ECO:0000256" key="7">
    <source>
        <dbReference type="ARBA" id="ARBA00022842"/>
    </source>
</evidence>
<dbReference type="InterPro" id="IPR036890">
    <property type="entry name" value="HATPase_C_sf"/>
</dbReference>
<evidence type="ECO:0000259" key="12">
    <source>
        <dbReference type="PROSITE" id="PS50880"/>
    </source>
</evidence>
<feature type="site" description="Interaction with DNA" evidence="11">
    <location>
        <position position="457"/>
    </location>
</feature>
<dbReference type="InterPro" id="IPR011557">
    <property type="entry name" value="GyrB"/>
</dbReference>
<gene>
    <name evidence="11" type="primary">gyrB</name>
    <name evidence="13" type="ORF">SAMN04490248_12214</name>
</gene>
<comment type="function">
    <text evidence="11">A type II topoisomerase that negatively supercoils closed circular double-stranded (ds) DNA in an ATP-dependent manner to modulate DNA topology and maintain chromosomes in an underwound state. Negative supercoiling favors strand separation, and DNA replication, transcription, recombination and repair, all of which involve strand separation. Also able to catalyze the interconversion of other topological isomers of dsDNA rings, including catenanes and knotted rings. Type II topoisomerases break and join 2 DNA strands simultaneously in an ATP-dependent manner.</text>
</comment>
<evidence type="ECO:0000256" key="1">
    <source>
        <dbReference type="ARBA" id="ARBA00000185"/>
    </source>
</evidence>
<dbReference type="PROSITE" id="PS00177">
    <property type="entry name" value="TOPOISOMERASE_II"/>
    <property type="match status" value="1"/>
</dbReference>
<dbReference type="SMART" id="SM00387">
    <property type="entry name" value="HATPase_c"/>
    <property type="match status" value="1"/>
</dbReference>
<dbReference type="FunFam" id="3.30.565.10:FF:000002">
    <property type="entry name" value="DNA gyrase subunit B"/>
    <property type="match status" value="1"/>
</dbReference>
<comment type="subunit">
    <text evidence="11">Heterotetramer, composed of two GyrA and two GyrB chains. In the heterotetramer, GyrA contains the active site tyrosine that forms a transient covalent intermediate with DNA, while GyrB binds cofactors and catalyzes ATP hydrolysis.</text>
</comment>
<dbReference type="Gene3D" id="3.40.50.670">
    <property type="match status" value="2"/>
</dbReference>
<dbReference type="CDD" id="cd16928">
    <property type="entry name" value="HATPase_GyrB-like"/>
    <property type="match status" value="1"/>
</dbReference>
<keyword evidence="4 11" id="KW-0479">Metal-binding</keyword>
<feature type="site" description="Interaction with DNA" evidence="11">
    <location>
        <position position="460"/>
    </location>
</feature>
<dbReference type="Gene3D" id="3.30.565.10">
    <property type="entry name" value="Histidine kinase-like ATPase, C-terminal domain"/>
    <property type="match status" value="1"/>
</dbReference>
<dbReference type="InterPro" id="IPR002288">
    <property type="entry name" value="DNA_gyrase_B_C"/>
</dbReference>
<dbReference type="SUPFAM" id="SSF56719">
    <property type="entry name" value="Type II DNA topoisomerase"/>
    <property type="match status" value="1"/>
</dbReference>
<dbReference type="InterPro" id="IPR013506">
    <property type="entry name" value="Topo_IIA_bsu_dom2"/>
</dbReference>
<evidence type="ECO:0000256" key="3">
    <source>
        <dbReference type="ARBA" id="ARBA00022490"/>
    </source>
</evidence>
<dbReference type="Pfam" id="PF21249">
    <property type="entry name" value="GyrB_hook"/>
    <property type="match status" value="1"/>
</dbReference>
<dbReference type="GO" id="GO:0005694">
    <property type="term" value="C:chromosome"/>
    <property type="evidence" value="ECO:0007669"/>
    <property type="project" value="InterPro"/>
</dbReference>
<evidence type="ECO:0000256" key="11">
    <source>
        <dbReference type="HAMAP-Rule" id="MF_01898"/>
    </source>
</evidence>
<dbReference type="NCBIfam" id="TIGR01059">
    <property type="entry name" value="gyrB"/>
    <property type="match status" value="1"/>
</dbReference>
<dbReference type="PRINTS" id="PR00418">
    <property type="entry name" value="TPI2FAMILY"/>
</dbReference>